<sequence>MSLQGNIVIPSYETELDEIIKKLPSFETYKEDYTITDSTSYSDKCSDLGTEDNEFKKICEKFMMNINKLTEYKNNLTELKVRSSSLGYWIIDELRNYFVVNNKNIDRGIIDKLIIELNKFSLDSELKHLFFNSDFDFNLAREEKYLHDYFINYDKILSCTDKNCADYYKYVSFIEKIYYKHREDCLGNVCHYFNFHYKYDPDNLLSKLKGRIEGSNKEKENTDPWLGTEGGNPKYSKEKPRMVIKYMLCTEIIDKDRDFHGYTCEDPAYRHNSDRARFISNIKKKKDFCDWSNKFRKTTGRLVCFKYTNCSKCKFKC</sequence>
<dbReference type="EMBL" id="DF157115">
    <property type="protein sequence ID" value="GAB69382.1"/>
    <property type="molecule type" value="Genomic_DNA"/>
</dbReference>
<dbReference type="RefSeq" id="XP_004227605.1">
    <property type="nucleotide sequence ID" value="XM_004227557.1"/>
</dbReference>
<dbReference type="PhylomeDB" id="K6VJ14"/>
<dbReference type="AlphaFoldDB" id="K6VJ14"/>
<proteinExistence type="predicted"/>
<reference evidence="1 2" key="1">
    <citation type="journal article" date="2012" name="Nat. Genet.">
        <title>Plasmodium cynomolgi genome sequences provide insight into Plasmodium vivax and the monkey malaria clade.</title>
        <authorList>
            <person name="Tachibana S."/>
            <person name="Sullivan S.A."/>
            <person name="Kawai S."/>
            <person name="Nakamura S."/>
            <person name="Kim H.R."/>
            <person name="Goto N."/>
            <person name="Arisue N."/>
            <person name="Palacpac N.M.Q."/>
            <person name="Honma H."/>
            <person name="Yagi M."/>
            <person name="Tougan T."/>
            <person name="Katakai Y."/>
            <person name="Kaneko O."/>
            <person name="Mita T."/>
            <person name="Kita K."/>
            <person name="Yasutomi Y."/>
            <person name="Sutton P.L."/>
            <person name="Shakhbatyan R."/>
            <person name="Horii T."/>
            <person name="Yasunaga T."/>
            <person name="Barnwell J.W."/>
            <person name="Escalante A.A."/>
            <person name="Carlton J.M."/>
            <person name="Tanabe K."/>
        </authorList>
    </citation>
    <scope>NUCLEOTIDE SEQUENCE [LARGE SCALE GENOMIC DNA]</scope>
    <source>
        <strain evidence="1 2">B</strain>
    </source>
</reference>
<name>K6VJ14_PLACD</name>
<evidence type="ECO:0008006" key="3">
    <source>
        <dbReference type="Google" id="ProtNLM"/>
    </source>
</evidence>
<evidence type="ECO:0000313" key="1">
    <source>
        <dbReference type="EMBL" id="GAB69382.1"/>
    </source>
</evidence>
<protein>
    <recommendedName>
        <fullName evidence="3">CYIR protein</fullName>
    </recommendedName>
</protein>
<gene>
    <name evidence="1" type="ORF">PCYB_001300</name>
</gene>
<evidence type="ECO:0000313" key="2">
    <source>
        <dbReference type="Proteomes" id="UP000006319"/>
    </source>
</evidence>
<keyword evidence="2" id="KW-1185">Reference proteome</keyword>
<dbReference type="Pfam" id="PF05795">
    <property type="entry name" value="Plasmodium_Vir"/>
    <property type="match status" value="1"/>
</dbReference>
<dbReference type="VEuPathDB" id="PlasmoDB:PCYB_001300"/>
<organism evidence="1 2">
    <name type="scientific">Plasmodium cynomolgi (strain B)</name>
    <dbReference type="NCBI Taxonomy" id="1120755"/>
    <lineage>
        <taxon>Eukaryota</taxon>
        <taxon>Sar</taxon>
        <taxon>Alveolata</taxon>
        <taxon>Apicomplexa</taxon>
        <taxon>Aconoidasida</taxon>
        <taxon>Haemosporida</taxon>
        <taxon>Plasmodiidae</taxon>
        <taxon>Plasmodium</taxon>
        <taxon>Plasmodium (Plasmodium)</taxon>
    </lineage>
</organism>
<dbReference type="OrthoDB" id="386840at2759"/>
<dbReference type="InterPro" id="IPR008780">
    <property type="entry name" value="Plasmodium_Vir"/>
</dbReference>
<dbReference type="GeneID" id="14695930"/>
<dbReference type="Proteomes" id="UP000006319">
    <property type="component" value="Unassembled WGS sequence"/>
</dbReference>
<accession>K6VJ14</accession>
<dbReference type="KEGG" id="pcy:PCYB_001300"/>